<keyword evidence="3" id="KW-1185">Reference proteome</keyword>
<evidence type="ECO:0000313" key="2">
    <source>
        <dbReference type="EMBL" id="KTD21822.1"/>
    </source>
</evidence>
<dbReference type="GO" id="GO:0003700">
    <property type="term" value="F:DNA-binding transcription factor activity"/>
    <property type="evidence" value="ECO:0007669"/>
    <property type="project" value="TreeGrafter"/>
</dbReference>
<dbReference type="OrthoDB" id="9795923at2"/>
<dbReference type="InterPro" id="IPR000944">
    <property type="entry name" value="Tscrpt_reg_Rrf2"/>
</dbReference>
<dbReference type="GO" id="GO:0003677">
    <property type="term" value="F:DNA binding"/>
    <property type="evidence" value="ECO:0007669"/>
    <property type="project" value="UniProtKB-KW"/>
</dbReference>
<dbReference type="PANTHER" id="PTHR33221">
    <property type="entry name" value="WINGED HELIX-TURN-HELIX TRANSCRIPTIONAL REGULATOR, RRF2 FAMILY"/>
    <property type="match status" value="1"/>
</dbReference>
<keyword evidence="1" id="KW-0238">DNA-binding</keyword>
<comment type="caution">
    <text evidence="2">The sequence shown here is derived from an EMBL/GenBank/DDBJ whole genome shotgun (WGS) entry which is preliminary data.</text>
</comment>
<dbReference type="SUPFAM" id="SSF46785">
    <property type="entry name" value="Winged helix' DNA-binding domain"/>
    <property type="match status" value="1"/>
</dbReference>
<reference evidence="2 3" key="1">
    <citation type="submission" date="2015-11" db="EMBL/GenBank/DDBJ databases">
        <title>Genomic analysis of 38 Legionella species identifies large and diverse effector repertoires.</title>
        <authorList>
            <person name="Burstein D."/>
            <person name="Amaro F."/>
            <person name="Zusman T."/>
            <person name="Lifshitz Z."/>
            <person name="Cohen O."/>
            <person name="Gilbert J.A."/>
            <person name="Pupko T."/>
            <person name="Shuman H.A."/>
            <person name="Segal G."/>
        </authorList>
    </citation>
    <scope>NUCLEOTIDE SEQUENCE [LARGE SCALE GENOMIC DNA]</scope>
    <source>
        <strain evidence="2 3">ATCC 49505</strain>
    </source>
</reference>
<dbReference type="PATRIC" id="fig|45068.5.peg.1068"/>
<dbReference type="NCBIfam" id="TIGR00738">
    <property type="entry name" value="rrf2_super"/>
    <property type="match status" value="1"/>
</dbReference>
<proteinExistence type="predicted"/>
<dbReference type="Proteomes" id="UP000054997">
    <property type="component" value="Unassembled WGS sequence"/>
</dbReference>
<accession>A0A0W0VP01</accession>
<dbReference type="STRING" id="45068.Llon_0987"/>
<evidence type="ECO:0000313" key="3">
    <source>
        <dbReference type="Proteomes" id="UP000054997"/>
    </source>
</evidence>
<dbReference type="InterPro" id="IPR036390">
    <property type="entry name" value="WH_DNA-bd_sf"/>
</dbReference>
<organism evidence="2 3">
    <name type="scientific">Legionella londiniensis</name>
    <dbReference type="NCBI Taxonomy" id="45068"/>
    <lineage>
        <taxon>Bacteria</taxon>
        <taxon>Pseudomonadati</taxon>
        <taxon>Pseudomonadota</taxon>
        <taxon>Gammaproteobacteria</taxon>
        <taxon>Legionellales</taxon>
        <taxon>Legionellaceae</taxon>
        <taxon>Legionella</taxon>
    </lineage>
</organism>
<dbReference type="InterPro" id="IPR036388">
    <property type="entry name" value="WH-like_DNA-bd_sf"/>
</dbReference>
<dbReference type="RefSeq" id="WP_058528977.1">
    <property type="nucleotide sequence ID" value="NZ_CAAAHZ010000006.1"/>
</dbReference>
<dbReference type="GO" id="GO:0005829">
    <property type="term" value="C:cytosol"/>
    <property type="evidence" value="ECO:0007669"/>
    <property type="project" value="TreeGrafter"/>
</dbReference>
<dbReference type="PANTHER" id="PTHR33221:SF4">
    <property type="entry name" value="HTH-TYPE TRANSCRIPTIONAL REPRESSOR NSRR"/>
    <property type="match status" value="1"/>
</dbReference>
<sequence length="146" mass="16335">MQLTQFTDYSLRALIYVALRKELCTINDIANAYAISSNHLLKIIHNLSKLGVIKTIRGKSGGIMIAQNPSTINLGELVIKLEPNFDLVPCFNQEKATCCIAPVCKLKRILFEAKESFLAVLKRYTLADILDNQIALKELLSIEEGR</sequence>
<name>A0A0W0VP01_9GAMM</name>
<dbReference type="AlphaFoldDB" id="A0A0W0VP01"/>
<dbReference type="Pfam" id="PF02082">
    <property type="entry name" value="Rrf2"/>
    <property type="match status" value="1"/>
</dbReference>
<dbReference type="Gene3D" id="1.10.10.10">
    <property type="entry name" value="Winged helix-like DNA-binding domain superfamily/Winged helix DNA-binding domain"/>
    <property type="match status" value="1"/>
</dbReference>
<dbReference type="PROSITE" id="PS01332">
    <property type="entry name" value="HTH_RRF2_1"/>
    <property type="match status" value="1"/>
</dbReference>
<evidence type="ECO:0000256" key="1">
    <source>
        <dbReference type="ARBA" id="ARBA00023125"/>
    </source>
</evidence>
<dbReference type="PROSITE" id="PS51197">
    <property type="entry name" value="HTH_RRF2_2"/>
    <property type="match status" value="1"/>
</dbReference>
<dbReference type="EMBL" id="LNYK01000014">
    <property type="protein sequence ID" value="KTD21822.1"/>
    <property type="molecule type" value="Genomic_DNA"/>
</dbReference>
<protein>
    <submittedName>
        <fullName evidence="2">Transcriptional regulator</fullName>
    </submittedName>
</protein>
<dbReference type="InterPro" id="IPR030489">
    <property type="entry name" value="TR_Rrf2-type_CS"/>
</dbReference>
<gene>
    <name evidence="2" type="ORF">Llon_0987</name>
</gene>